<comment type="similarity">
    <text evidence="1">Belongs to the GEM family.</text>
</comment>
<dbReference type="SMART" id="SM00568">
    <property type="entry name" value="GRAM"/>
    <property type="match status" value="1"/>
</dbReference>
<organism evidence="3">
    <name type="scientific">Picea sitchensis</name>
    <name type="common">Sitka spruce</name>
    <name type="synonym">Pinus sitchensis</name>
    <dbReference type="NCBI Taxonomy" id="3332"/>
    <lineage>
        <taxon>Eukaryota</taxon>
        <taxon>Viridiplantae</taxon>
        <taxon>Streptophyta</taxon>
        <taxon>Embryophyta</taxon>
        <taxon>Tracheophyta</taxon>
        <taxon>Spermatophyta</taxon>
        <taxon>Pinopsida</taxon>
        <taxon>Pinidae</taxon>
        <taxon>Conifers I</taxon>
        <taxon>Pinales</taxon>
        <taxon>Pinaceae</taxon>
        <taxon>Picea</taxon>
    </lineage>
</organism>
<accession>A9P072</accession>
<evidence type="ECO:0000256" key="1">
    <source>
        <dbReference type="ARBA" id="ARBA00009414"/>
    </source>
</evidence>
<sequence length="227" mass="25316">MRTDHPSVEACSYVLEGDSSPPSTPSGRCKSPFVPSFKDVTKMLTFPSSLCAKVDAFIERLNRWSRNADGLVEHFWAHMKLGESMSETVWGKLSLGTKIVAQGGVEKMFKSSFIVGPTEKLLKTSACYLSTSSDPVAGLLFISTEKVAFCSDRSLSFTSSQGENASSYYRVVIPLGRVRSVNLCENVEKATEKYIQIQTVDDHDFWFMAFVNYQKAFKHLQRAVISH</sequence>
<dbReference type="AlphaFoldDB" id="A9P072"/>
<dbReference type="CDD" id="cd13222">
    <property type="entry name" value="PH-GRAM_GEM"/>
    <property type="match status" value="1"/>
</dbReference>
<dbReference type="InterPro" id="IPR011993">
    <property type="entry name" value="PH-like_dom_sf"/>
</dbReference>
<dbReference type="InterPro" id="IPR037848">
    <property type="entry name" value="GEM-like"/>
</dbReference>
<evidence type="ECO:0000259" key="2">
    <source>
        <dbReference type="SMART" id="SM00568"/>
    </source>
</evidence>
<dbReference type="EMBL" id="EF087027">
    <property type="protein sequence ID" value="ABK26283.1"/>
    <property type="molecule type" value="mRNA"/>
</dbReference>
<reference evidence="3" key="1">
    <citation type="journal article" date="2008" name="BMC Genomics">
        <title>A conifer genomics resource of 200,000 spruce (Picea spp.) ESTs and 6,464 high-quality, sequence-finished full-length cDNAs for Sitka spruce (Picea sitchensis).</title>
        <authorList>
            <person name="Ralph S.G."/>
            <person name="Chun H.J."/>
            <person name="Kolosova N."/>
            <person name="Cooper D."/>
            <person name="Oddy C."/>
            <person name="Ritland C.E."/>
            <person name="Kirkpatrick R."/>
            <person name="Moore R."/>
            <person name="Barber S."/>
            <person name="Holt R.A."/>
            <person name="Jones S.J."/>
            <person name="Marra M.A."/>
            <person name="Douglas C.J."/>
            <person name="Ritland K."/>
            <person name="Bohlmann J."/>
        </authorList>
    </citation>
    <scope>NUCLEOTIDE SEQUENCE</scope>
    <source>
        <tissue evidence="3">Green portion of the leader tissue</tissue>
    </source>
</reference>
<dbReference type="InterPro" id="IPR004182">
    <property type="entry name" value="GRAM"/>
</dbReference>
<proteinExistence type="evidence at transcript level"/>
<dbReference type="Gene3D" id="2.30.29.30">
    <property type="entry name" value="Pleckstrin-homology domain (PH domain)/Phosphotyrosine-binding domain (PTB)"/>
    <property type="match status" value="1"/>
</dbReference>
<dbReference type="Pfam" id="PF02893">
    <property type="entry name" value="GRAM"/>
    <property type="match status" value="1"/>
</dbReference>
<protein>
    <recommendedName>
        <fullName evidence="2">GRAM domain-containing protein</fullName>
    </recommendedName>
</protein>
<dbReference type="PANTHER" id="PTHR31969">
    <property type="entry name" value="GEM-LIKE PROTEIN 2"/>
    <property type="match status" value="1"/>
</dbReference>
<evidence type="ECO:0000313" key="3">
    <source>
        <dbReference type="EMBL" id="ABK26283.1"/>
    </source>
</evidence>
<feature type="domain" description="GRAM" evidence="2">
    <location>
        <begin position="107"/>
        <end position="185"/>
    </location>
</feature>
<name>A9P072_PICSI</name>